<name>A0A9D4CX73_DREPO</name>
<dbReference type="Proteomes" id="UP000828390">
    <property type="component" value="Unassembled WGS sequence"/>
</dbReference>
<sequence>MIIDCKATVRRPNCDISTYFVRLFRPQNDYGRNTNAVRMPKTPLRRLMDGLSRRKDAVRTRSSALSYGIPIGPSWLHIKIHRATMRYCDGDNAIVQWRQRDKSAERRQLTYSNLWQSQQSDVNSPTVTSGIVSRATSTHLQVSRVHQLTFSNLWQSKQSASSLLLKPVAESAELHELTFSNLRQSQQSASKHLL</sequence>
<evidence type="ECO:0000313" key="1">
    <source>
        <dbReference type="EMBL" id="KAH3735181.1"/>
    </source>
</evidence>
<organism evidence="1 2">
    <name type="scientific">Dreissena polymorpha</name>
    <name type="common">Zebra mussel</name>
    <name type="synonym">Mytilus polymorpha</name>
    <dbReference type="NCBI Taxonomy" id="45954"/>
    <lineage>
        <taxon>Eukaryota</taxon>
        <taxon>Metazoa</taxon>
        <taxon>Spiralia</taxon>
        <taxon>Lophotrochozoa</taxon>
        <taxon>Mollusca</taxon>
        <taxon>Bivalvia</taxon>
        <taxon>Autobranchia</taxon>
        <taxon>Heteroconchia</taxon>
        <taxon>Euheterodonta</taxon>
        <taxon>Imparidentia</taxon>
        <taxon>Neoheterodontei</taxon>
        <taxon>Myida</taxon>
        <taxon>Dreissenoidea</taxon>
        <taxon>Dreissenidae</taxon>
        <taxon>Dreissena</taxon>
    </lineage>
</organism>
<reference evidence="1" key="2">
    <citation type="submission" date="2020-11" db="EMBL/GenBank/DDBJ databases">
        <authorList>
            <person name="McCartney M.A."/>
            <person name="Auch B."/>
            <person name="Kono T."/>
            <person name="Mallez S."/>
            <person name="Becker A."/>
            <person name="Gohl D.M."/>
            <person name="Silverstein K.A.T."/>
            <person name="Koren S."/>
            <person name="Bechman K.B."/>
            <person name="Herman A."/>
            <person name="Abrahante J.E."/>
            <person name="Garbe J."/>
        </authorList>
    </citation>
    <scope>NUCLEOTIDE SEQUENCE</scope>
    <source>
        <strain evidence="1">Duluth1</strain>
        <tissue evidence="1">Whole animal</tissue>
    </source>
</reference>
<reference evidence="1" key="1">
    <citation type="journal article" date="2019" name="bioRxiv">
        <title>The Genome of the Zebra Mussel, Dreissena polymorpha: A Resource for Invasive Species Research.</title>
        <authorList>
            <person name="McCartney M.A."/>
            <person name="Auch B."/>
            <person name="Kono T."/>
            <person name="Mallez S."/>
            <person name="Zhang Y."/>
            <person name="Obille A."/>
            <person name="Becker A."/>
            <person name="Abrahante J.E."/>
            <person name="Garbe J."/>
            <person name="Badalamenti J.P."/>
            <person name="Herman A."/>
            <person name="Mangelson H."/>
            <person name="Liachko I."/>
            <person name="Sullivan S."/>
            <person name="Sone E.D."/>
            <person name="Koren S."/>
            <person name="Silverstein K.A.T."/>
            <person name="Beckman K.B."/>
            <person name="Gohl D.M."/>
        </authorList>
    </citation>
    <scope>NUCLEOTIDE SEQUENCE</scope>
    <source>
        <strain evidence="1">Duluth1</strain>
        <tissue evidence="1">Whole animal</tissue>
    </source>
</reference>
<dbReference type="EMBL" id="JAIWYP010000011">
    <property type="protein sequence ID" value="KAH3735181.1"/>
    <property type="molecule type" value="Genomic_DNA"/>
</dbReference>
<accession>A0A9D4CX73</accession>
<keyword evidence="2" id="KW-1185">Reference proteome</keyword>
<gene>
    <name evidence="1" type="ORF">DPMN_041643</name>
</gene>
<evidence type="ECO:0000313" key="2">
    <source>
        <dbReference type="Proteomes" id="UP000828390"/>
    </source>
</evidence>
<protein>
    <submittedName>
        <fullName evidence="1">Uncharacterized protein</fullName>
    </submittedName>
</protein>
<dbReference type="AlphaFoldDB" id="A0A9D4CX73"/>
<comment type="caution">
    <text evidence="1">The sequence shown here is derived from an EMBL/GenBank/DDBJ whole genome shotgun (WGS) entry which is preliminary data.</text>
</comment>
<proteinExistence type="predicted"/>